<proteinExistence type="predicted"/>
<gene>
    <name evidence="2" type="primary">Cnig_chr_X.g26147</name>
    <name evidence="2" type="ORF">B9Z55_026147</name>
</gene>
<name>A0A2G5T1F7_9PELO</name>
<evidence type="ECO:0000313" key="3">
    <source>
        <dbReference type="Proteomes" id="UP000230233"/>
    </source>
</evidence>
<organism evidence="2 3">
    <name type="scientific">Caenorhabditis nigoni</name>
    <dbReference type="NCBI Taxonomy" id="1611254"/>
    <lineage>
        <taxon>Eukaryota</taxon>
        <taxon>Metazoa</taxon>
        <taxon>Ecdysozoa</taxon>
        <taxon>Nematoda</taxon>
        <taxon>Chromadorea</taxon>
        <taxon>Rhabditida</taxon>
        <taxon>Rhabditina</taxon>
        <taxon>Rhabditomorpha</taxon>
        <taxon>Rhabditoidea</taxon>
        <taxon>Rhabditidae</taxon>
        <taxon>Peloderinae</taxon>
        <taxon>Caenorhabditis</taxon>
    </lineage>
</organism>
<evidence type="ECO:0000256" key="1">
    <source>
        <dbReference type="SAM" id="SignalP"/>
    </source>
</evidence>
<reference evidence="3" key="1">
    <citation type="submission" date="2017-10" db="EMBL/GenBank/DDBJ databases">
        <title>Rapid genome shrinkage in a self-fertile nematode reveals novel sperm competition proteins.</title>
        <authorList>
            <person name="Yin D."/>
            <person name="Schwarz E.M."/>
            <person name="Thomas C.G."/>
            <person name="Felde R.L."/>
            <person name="Korf I.F."/>
            <person name="Cutter A.D."/>
            <person name="Schartner C.M."/>
            <person name="Ralston E.J."/>
            <person name="Meyer B.J."/>
            <person name="Haag E.S."/>
        </authorList>
    </citation>
    <scope>NUCLEOTIDE SEQUENCE [LARGE SCALE GENOMIC DNA]</scope>
    <source>
        <strain evidence="3">JU1422</strain>
    </source>
</reference>
<dbReference type="OrthoDB" id="10293661at2759"/>
<protein>
    <submittedName>
        <fullName evidence="2">Uncharacterized protein</fullName>
    </submittedName>
</protein>
<keyword evidence="3" id="KW-1185">Reference proteome</keyword>
<sequence length="79" mass="8818">MKISILLTVLVLIFCLGAQAGPAKFIRKRYCGAKMLNILDKYCDPSEKCLIPSEEDLHDICAKGVTMEQLTSYCCDESQ</sequence>
<dbReference type="EMBL" id="PDUG01000006">
    <property type="protein sequence ID" value="PIC21235.1"/>
    <property type="molecule type" value="Genomic_DNA"/>
</dbReference>
<evidence type="ECO:0000313" key="2">
    <source>
        <dbReference type="EMBL" id="PIC21235.1"/>
    </source>
</evidence>
<accession>A0A2G5T1F7</accession>
<feature type="chain" id="PRO_5013889077" evidence="1">
    <location>
        <begin position="21"/>
        <end position="79"/>
    </location>
</feature>
<dbReference type="Proteomes" id="UP000230233">
    <property type="component" value="Chromosome X"/>
</dbReference>
<keyword evidence="1" id="KW-0732">Signal</keyword>
<dbReference type="AlphaFoldDB" id="A0A2G5T1F7"/>
<comment type="caution">
    <text evidence="2">The sequence shown here is derived from an EMBL/GenBank/DDBJ whole genome shotgun (WGS) entry which is preliminary data.</text>
</comment>
<feature type="signal peptide" evidence="1">
    <location>
        <begin position="1"/>
        <end position="20"/>
    </location>
</feature>